<dbReference type="EC" id="6.2.1.3" evidence="5"/>
<dbReference type="EMBL" id="JBHSNA010000005">
    <property type="protein sequence ID" value="MFC5566489.1"/>
    <property type="molecule type" value="Genomic_DNA"/>
</dbReference>
<dbReference type="PANTHER" id="PTHR43767:SF8">
    <property type="entry name" value="LONG-CHAIN-FATTY-ACID--COA LIGASE"/>
    <property type="match status" value="1"/>
</dbReference>
<dbReference type="Gene3D" id="3.40.50.12780">
    <property type="entry name" value="N-terminal domain of ligase-like"/>
    <property type="match status" value="1"/>
</dbReference>
<evidence type="ECO:0000256" key="7">
    <source>
        <dbReference type="ARBA" id="ARBA00042773"/>
    </source>
</evidence>
<dbReference type="InterPro" id="IPR042099">
    <property type="entry name" value="ANL_N_sf"/>
</dbReference>
<keyword evidence="3 10" id="KW-0436">Ligase</keyword>
<name>A0ABW0SC92_9RHOB</name>
<keyword evidence="11" id="KW-1185">Reference proteome</keyword>
<organism evidence="10 11">
    <name type="scientific">Rubellimicrobium aerolatum</name>
    <dbReference type="NCBI Taxonomy" id="490979"/>
    <lineage>
        <taxon>Bacteria</taxon>
        <taxon>Pseudomonadati</taxon>
        <taxon>Pseudomonadota</taxon>
        <taxon>Alphaproteobacteria</taxon>
        <taxon>Rhodobacterales</taxon>
        <taxon>Roseobacteraceae</taxon>
        <taxon>Rubellimicrobium</taxon>
    </lineage>
</organism>
<dbReference type="Pfam" id="PF13193">
    <property type="entry name" value="AMP-binding_C"/>
    <property type="match status" value="1"/>
</dbReference>
<dbReference type="PROSITE" id="PS00455">
    <property type="entry name" value="AMP_BINDING"/>
    <property type="match status" value="1"/>
</dbReference>
<evidence type="ECO:0000256" key="5">
    <source>
        <dbReference type="ARBA" id="ARBA00026121"/>
    </source>
</evidence>
<dbReference type="RefSeq" id="WP_209840172.1">
    <property type="nucleotide sequence ID" value="NZ_JAGGJP010000006.1"/>
</dbReference>
<evidence type="ECO:0000259" key="8">
    <source>
        <dbReference type="Pfam" id="PF00501"/>
    </source>
</evidence>
<gene>
    <name evidence="10" type="ORF">ACFPOC_08650</name>
</gene>
<dbReference type="InterPro" id="IPR045851">
    <property type="entry name" value="AMP-bd_C_sf"/>
</dbReference>
<comment type="pathway">
    <text evidence="2">Lipid metabolism; fatty acid beta-oxidation.</text>
</comment>
<dbReference type="Proteomes" id="UP001596056">
    <property type="component" value="Unassembled WGS sequence"/>
</dbReference>
<evidence type="ECO:0000256" key="6">
    <source>
        <dbReference type="ARBA" id="ARBA00039545"/>
    </source>
</evidence>
<comment type="subcellular location">
    <subcellularLocation>
        <location evidence="1">Membrane</location>
        <topology evidence="1">Peripheral membrane protein</topology>
    </subcellularLocation>
</comment>
<reference evidence="11" key="1">
    <citation type="journal article" date="2019" name="Int. J. Syst. Evol. Microbiol.">
        <title>The Global Catalogue of Microorganisms (GCM) 10K type strain sequencing project: providing services to taxonomists for standard genome sequencing and annotation.</title>
        <authorList>
            <consortium name="The Broad Institute Genomics Platform"/>
            <consortium name="The Broad Institute Genome Sequencing Center for Infectious Disease"/>
            <person name="Wu L."/>
            <person name="Ma J."/>
        </authorList>
    </citation>
    <scope>NUCLEOTIDE SEQUENCE [LARGE SCALE GENOMIC DNA]</scope>
    <source>
        <strain evidence="11">KACC 11588</strain>
    </source>
</reference>
<dbReference type="PANTHER" id="PTHR43767">
    <property type="entry name" value="LONG-CHAIN-FATTY-ACID--COA LIGASE"/>
    <property type="match status" value="1"/>
</dbReference>
<dbReference type="InterPro" id="IPR025110">
    <property type="entry name" value="AMP-bd_C"/>
</dbReference>
<keyword evidence="4" id="KW-0472">Membrane</keyword>
<dbReference type="InterPro" id="IPR020845">
    <property type="entry name" value="AMP-binding_CS"/>
</dbReference>
<dbReference type="InterPro" id="IPR050237">
    <property type="entry name" value="ATP-dep_AMP-bd_enzyme"/>
</dbReference>
<evidence type="ECO:0000256" key="3">
    <source>
        <dbReference type="ARBA" id="ARBA00022598"/>
    </source>
</evidence>
<sequence>MSVLARLVRDGVRVGGSVEVTAEALRATGPRRELASSRVALVLRDPVDVVRAVCALDGQVPAMLILSGATGAEAVSTLMRQAGCEALLTDREDLLARPGARRLEEALTPGRQAGAVATAWLMTTSGTTGLPKIVPHDLASLARTVKRRPAPGGAVWGLLYDPSRFAGMQVVLQALIGGDRLVVADPRLPFGEQVATLAAAGVTHLSMTPTLWRRLLMAPGRDALPLRQVTLGGEVADQPLLSALAAAYPRARISHIYASTEAGVGFSVTDGLAGFPEGYLDRAPDGVRLRLIDGMLWLKAPGAARGGPNLDMDEDGFVRTGDRLEVAAGRARFLGRDSGLINVGGAKVHPERVEAVLTAVPGVVMAKVTGRRSPMAGALVAAEVQLAPGLDPALARRTILDACRAHLEREAVPAILRFVDGFETNAAGKLVRTAQVEA</sequence>
<protein>
    <recommendedName>
        <fullName evidence="6">Long-chain-fatty-acid--CoA ligase</fullName>
        <ecNumber evidence="5">6.2.1.3</ecNumber>
    </recommendedName>
    <alternativeName>
        <fullName evidence="7">Long-chain acyl-CoA synthetase</fullName>
    </alternativeName>
</protein>
<feature type="domain" description="AMP-dependent synthetase/ligase" evidence="8">
    <location>
        <begin position="37"/>
        <end position="269"/>
    </location>
</feature>
<evidence type="ECO:0000256" key="2">
    <source>
        <dbReference type="ARBA" id="ARBA00005005"/>
    </source>
</evidence>
<feature type="domain" description="AMP-binding enzyme C-terminal" evidence="9">
    <location>
        <begin position="353"/>
        <end position="429"/>
    </location>
</feature>
<dbReference type="SUPFAM" id="SSF56801">
    <property type="entry name" value="Acetyl-CoA synthetase-like"/>
    <property type="match status" value="1"/>
</dbReference>
<comment type="caution">
    <text evidence="10">The sequence shown here is derived from an EMBL/GenBank/DDBJ whole genome shotgun (WGS) entry which is preliminary data.</text>
</comment>
<proteinExistence type="predicted"/>
<dbReference type="GO" id="GO:0016874">
    <property type="term" value="F:ligase activity"/>
    <property type="evidence" value="ECO:0007669"/>
    <property type="project" value="UniProtKB-KW"/>
</dbReference>
<dbReference type="Gene3D" id="3.30.300.30">
    <property type="match status" value="1"/>
</dbReference>
<evidence type="ECO:0000313" key="10">
    <source>
        <dbReference type="EMBL" id="MFC5566489.1"/>
    </source>
</evidence>
<dbReference type="InterPro" id="IPR000873">
    <property type="entry name" value="AMP-dep_synth/lig_dom"/>
</dbReference>
<evidence type="ECO:0000259" key="9">
    <source>
        <dbReference type="Pfam" id="PF13193"/>
    </source>
</evidence>
<evidence type="ECO:0000313" key="11">
    <source>
        <dbReference type="Proteomes" id="UP001596056"/>
    </source>
</evidence>
<evidence type="ECO:0000256" key="1">
    <source>
        <dbReference type="ARBA" id="ARBA00004170"/>
    </source>
</evidence>
<dbReference type="Pfam" id="PF00501">
    <property type="entry name" value="AMP-binding"/>
    <property type="match status" value="1"/>
</dbReference>
<evidence type="ECO:0000256" key="4">
    <source>
        <dbReference type="ARBA" id="ARBA00023136"/>
    </source>
</evidence>
<accession>A0ABW0SC92</accession>
<dbReference type="CDD" id="cd04433">
    <property type="entry name" value="AFD_class_I"/>
    <property type="match status" value="1"/>
</dbReference>